<evidence type="ECO:0000256" key="3">
    <source>
        <dbReference type="ARBA" id="ARBA00023012"/>
    </source>
</evidence>
<dbReference type="RefSeq" id="WP_228353211.1">
    <property type="nucleotide sequence ID" value="NZ_JACEGA010000001.1"/>
</dbReference>
<keyword evidence="5 9" id="KW-0238">DNA-binding</keyword>
<name>A0A839K2F6_9FIRM</name>
<dbReference type="Gene3D" id="3.40.50.2300">
    <property type="match status" value="1"/>
</dbReference>
<proteinExistence type="predicted"/>
<dbReference type="GO" id="GO:0006355">
    <property type="term" value="P:regulation of DNA-templated transcription"/>
    <property type="evidence" value="ECO:0007669"/>
    <property type="project" value="InterPro"/>
</dbReference>
<dbReference type="SUPFAM" id="SSF52172">
    <property type="entry name" value="CheY-like"/>
    <property type="match status" value="1"/>
</dbReference>
<evidence type="ECO:0000259" key="10">
    <source>
        <dbReference type="PROSITE" id="PS50110"/>
    </source>
</evidence>
<dbReference type="PANTHER" id="PTHR48111:SF1">
    <property type="entry name" value="TWO-COMPONENT RESPONSE REGULATOR ORR33"/>
    <property type="match status" value="1"/>
</dbReference>
<dbReference type="SMART" id="SM00448">
    <property type="entry name" value="REC"/>
    <property type="match status" value="1"/>
</dbReference>
<feature type="modified residue" description="4-aspartylphosphate" evidence="8">
    <location>
        <position position="54"/>
    </location>
</feature>
<protein>
    <recommendedName>
        <fullName evidence="1">Stage 0 sporulation protein A homolog</fullName>
    </recommendedName>
</protein>
<dbReference type="Gene3D" id="1.10.10.10">
    <property type="entry name" value="Winged helix-like DNA-binding domain superfamily/Winged helix DNA-binding domain"/>
    <property type="match status" value="1"/>
</dbReference>
<evidence type="ECO:0000256" key="1">
    <source>
        <dbReference type="ARBA" id="ARBA00018672"/>
    </source>
</evidence>
<evidence type="ECO:0000313" key="13">
    <source>
        <dbReference type="Proteomes" id="UP000574276"/>
    </source>
</evidence>
<dbReference type="InterPro" id="IPR039420">
    <property type="entry name" value="WalR-like"/>
</dbReference>
<dbReference type="EMBL" id="JACEGA010000001">
    <property type="protein sequence ID" value="MBB2183578.1"/>
    <property type="molecule type" value="Genomic_DNA"/>
</dbReference>
<keyword evidence="2 8" id="KW-0597">Phosphoprotein</keyword>
<dbReference type="SMART" id="SM00862">
    <property type="entry name" value="Trans_reg_C"/>
    <property type="match status" value="1"/>
</dbReference>
<keyword evidence="3" id="KW-0902">Two-component regulatory system</keyword>
<dbReference type="Pfam" id="PF00072">
    <property type="entry name" value="Response_reg"/>
    <property type="match status" value="1"/>
</dbReference>
<dbReference type="PROSITE" id="PS50110">
    <property type="entry name" value="RESPONSE_REGULATORY"/>
    <property type="match status" value="1"/>
</dbReference>
<evidence type="ECO:0000256" key="5">
    <source>
        <dbReference type="ARBA" id="ARBA00023125"/>
    </source>
</evidence>
<dbReference type="GO" id="GO:0000976">
    <property type="term" value="F:transcription cis-regulatory region binding"/>
    <property type="evidence" value="ECO:0007669"/>
    <property type="project" value="TreeGrafter"/>
</dbReference>
<dbReference type="Pfam" id="PF00486">
    <property type="entry name" value="Trans_reg_C"/>
    <property type="match status" value="1"/>
</dbReference>
<organism evidence="12 13">
    <name type="scientific">Variimorphobacter saccharofermentans</name>
    <dbReference type="NCBI Taxonomy" id="2755051"/>
    <lineage>
        <taxon>Bacteria</taxon>
        <taxon>Bacillati</taxon>
        <taxon>Bacillota</taxon>
        <taxon>Clostridia</taxon>
        <taxon>Lachnospirales</taxon>
        <taxon>Lachnospiraceae</taxon>
        <taxon>Variimorphobacter</taxon>
    </lineage>
</organism>
<keyword evidence="13" id="KW-1185">Reference proteome</keyword>
<feature type="domain" description="Response regulatory" evidence="10">
    <location>
        <begin position="5"/>
        <end position="118"/>
    </location>
</feature>
<dbReference type="PROSITE" id="PS51755">
    <property type="entry name" value="OMPR_PHOB"/>
    <property type="match status" value="1"/>
</dbReference>
<feature type="DNA-binding region" description="OmpR/PhoB-type" evidence="9">
    <location>
        <begin position="126"/>
        <end position="225"/>
    </location>
</feature>
<evidence type="ECO:0000256" key="8">
    <source>
        <dbReference type="PROSITE-ProRule" id="PRU00169"/>
    </source>
</evidence>
<dbReference type="CDD" id="cd17574">
    <property type="entry name" value="REC_OmpR"/>
    <property type="match status" value="1"/>
</dbReference>
<evidence type="ECO:0000259" key="11">
    <source>
        <dbReference type="PROSITE" id="PS51755"/>
    </source>
</evidence>
<accession>A0A839K2F6</accession>
<dbReference type="Gene3D" id="6.10.250.690">
    <property type="match status" value="1"/>
</dbReference>
<dbReference type="PANTHER" id="PTHR48111">
    <property type="entry name" value="REGULATOR OF RPOS"/>
    <property type="match status" value="1"/>
</dbReference>
<dbReference type="InterPro" id="IPR036388">
    <property type="entry name" value="WH-like_DNA-bd_sf"/>
</dbReference>
<dbReference type="AlphaFoldDB" id="A0A839K2F6"/>
<evidence type="ECO:0000256" key="2">
    <source>
        <dbReference type="ARBA" id="ARBA00022553"/>
    </source>
</evidence>
<dbReference type="GO" id="GO:0000156">
    <property type="term" value="F:phosphorelay response regulator activity"/>
    <property type="evidence" value="ECO:0007669"/>
    <property type="project" value="TreeGrafter"/>
</dbReference>
<comment type="caution">
    <text evidence="12">The sequence shown here is derived from an EMBL/GenBank/DDBJ whole genome shotgun (WGS) entry which is preliminary data.</text>
</comment>
<dbReference type="GO" id="GO:0005829">
    <property type="term" value="C:cytosol"/>
    <property type="evidence" value="ECO:0007669"/>
    <property type="project" value="TreeGrafter"/>
</dbReference>
<evidence type="ECO:0000256" key="7">
    <source>
        <dbReference type="ARBA" id="ARBA00024867"/>
    </source>
</evidence>
<reference evidence="12 13" key="1">
    <citation type="submission" date="2020-07" db="EMBL/GenBank/DDBJ databases">
        <title>Characterization and genome sequencing of isolate MD1, a novel member within the family Lachnospiraceae.</title>
        <authorList>
            <person name="Rettenmaier R."/>
            <person name="Di Bello L."/>
            <person name="Zinser C."/>
            <person name="Scheitz K."/>
            <person name="Liebl W."/>
            <person name="Zverlov V."/>
        </authorList>
    </citation>
    <scope>NUCLEOTIDE SEQUENCE [LARGE SCALE GENOMIC DNA]</scope>
    <source>
        <strain evidence="12 13">MD1</strain>
    </source>
</reference>
<evidence type="ECO:0000256" key="9">
    <source>
        <dbReference type="PROSITE-ProRule" id="PRU01091"/>
    </source>
</evidence>
<dbReference type="InterPro" id="IPR001867">
    <property type="entry name" value="OmpR/PhoB-type_DNA-bd"/>
</dbReference>
<dbReference type="GO" id="GO:0032993">
    <property type="term" value="C:protein-DNA complex"/>
    <property type="evidence" value="ECO:0007669"/>
    <property type="project" value="TreeGrafter"/>
</dbReference>
<evidence type="ECO:0000256" key="4">
    <source>
        <dbReference type="ARBA" id="ARBA00023015"/>
    </source>
</evidence>
<evidence type="ECO:0000313" key="12">
    <source>
        <dbReference type="EMBL" id="MBB2183578.1"/>
    </source>
</evidence>
<dbReference type="Proteomes" id="UP000574276">
    <property type="component" value="Unassembled WGS sequence"/>
</dbReference>
<comment type="function">
    <text evidence="7">May play the central regulatory role in sporulation. It may be an element of the effector pathway responsible for the activation of sporulation genes in response to nutritional stress. Spo0A may act in concert with spo0H (a sigma factor) to control the expression of some genes that are critical to the sporulation process.</text>
</comment>
<dbReference type="InterPro" id="IPR001789">
    <property type="entry name" value="Sig_transdc_resp-reg_receiver"/>
</dbReference>
<keyword evidence="4" id="KW-0805">Transcription regulation</keyword>
<feature type="domain" description="OmpR/PhoB-type" evidence="11">
    <location>
        <begin position="126"/>
        <end position="225"/>
    </location>
</feature>
<keyword evidence="6" id="KW-0804">Transcription</keyword>
<evidence type="ECO:0000256" key="6">
    <source>
        <dbReference type="ARBA" id="ARBA00023163"/>
    </source>
</evidence>
<sequence>MRKAHILMVEDEQKVSSFNREYLEGQGYTVSTAETISKARFLLEEYTPDLVLLDVMLPDGLGFDFCAELRQKTNAPIIFLTSRDEQDSVIKGLMQGGDDYIAKPYDLRILGARIAAQLRRKGIEFAGRIELPPMSIDVLSGIVTLEGRQVSLPPKELQLLCCLALSAGQRISGEELYRRTWGTEQGDWKSIVPVNISRLRKRIGLDDASVFEISNTKQMEYVLRKIRFT</sequence>
<dbReference type="CDD" id="cd00383">
    <property type="entry name" value="trans_reg_C"/>
    <property type="match status" value="1"/>
</dbReference>
<gene>
    <name evidence="12" type="ORF">H0486_11900</name>
</gene>
<dbReference type="InterPro" id="IPR011006">
    <property type="entry name" value="CheY-like_superfamily"/>
</dbReference>